<dbReference type="InterPro" id="IPR009057">
    <property type="entry name" value="Homeodomain-like_sf"/>
</dbReference>
<keyword evidence="1" id="KW-0805">Transcription regulation</keyword>
<dbReference type="SUPFAM" id="SSF46689">
    <property type="entry name" value="Homeodomain-like"/>
    <property type="match status" value="1"/>
</dbReference>
<dbReference type="SUPFAM" id="SSF48498">
    <property type="entry name" value="Tetracyclin repressor-like, C-terminal domain"/>
    <property type="match status" value="1"/>
</dbReference>
<evidence type="ECO:0000259" key="5">
    <source>
        <dbReference type="PROSITE" id="PS50977"/>
    </source>
</evidence>
<organism evidence="6 7">
    <name type="scientific">Paenibacillus eucommiae</name>
    <dbReference type="NCBI Taxonomy" id="1355755"/>
    <lineage>
        <taxon>Bacteria</taxon>
        <taxon>Bacillati</taxon>
        <taxon>Bacillota</taxon>
        <taxon>Bacilli</taxon>
        <taxon>Bacillales</taxon>
        <taxon>Paenibacillaceae</taxon>
        <taxon>Paenibacillus</taxon>
    </lineage>
</organism>
<dbReference type="EMBL" id="JAGGLB010000003">
    <property type="protein sequence ID" value="MBP1989894.1"/>
    <property type="molecule type" value="Genomic_DNA"/>
</dbReference>
<evidence type="ECO:0000256" key="2">
    <source>
        <dbReference type="ARBA" id="ARBA00023125"/>
    </source>
</evidence>
<dbReference type="InterPro" id="IPR001647">
    <property type="entry name" value="HTH_TetR"/>
</dbReference>
<dbReference type="Gene3D" id="1.10.10.60">
    <property type="entry name" value="Homeodomain-like"/>
    <property type="match status" value="1"/>
</dbReference>
<comment type="caution">
    <text evidence="6">The sequence shown here is derived from an EMBL/GenBank/DDBJ whole genome shotgun (WGS) entry which is preliminary data.</text>
</comment>
<evidence type="ECO:0000256" key="1">
    <source>
        <dbReference type="ARBA" id="ARBA00023015"/>
    </source>
</evidence>
<keyword evidence="7" id="KW-1185">Reference proteome</keyword>
<feature type="DNA-binding region" description="H-T-H motif" evidence="4">
    <location>
        <begin position="51"/>
        <end position="70"/>
    </location>
</feature>
<accession>A0ABS4ITH9</accession>
<protein>
    <submittedName>
        <fullName evidence="6">AcrR family transcriptional regulator</fullName>
    </submittedName>
</protein>
<sequence>MSQKKAGNDPTRSLNLLWGSQTIPGRSGLTIKSIVMAGMEIADADGIGELSMRKVAERLGVGTMSLYTYVPGKTELLELMLDSAYAHLYESINLPSEQGGDWPQAIRFIAKKNWDLFLKHPWILDLSGRRPVLGPHITLKYELELRVLEGIGLADIEMDATLSLVIMHVESCARQVTTMKATQRMTGMDENEWWLAHAPVLERLIDPAQFPIASRVGEAAGEAHQGAFNPEYAYSFGLERIIEGTGVLIAAGKSSAGS</sequence>
<evidence type="ECO:0000256" key="3">
    <source>
        <dbReference type="ARBA" id="ARBA00023163"/>
    </source>
</evidence>
<dbReference type="InterPro" id="IPR036271">
    <property type="entry name" value="Tet_transcr_reg_TetR-rel_C_sf"/>
</dbReference>
<dbReference type="RefSeq" id="WP_209970670.1">
    <property type="nucleotide sequence ID" value="NZ_JAGGLB010000003.1"/>
</dbReference>
<evidence type="ECO:0000313" key="7">
    <source>
        <dbReference type="Proteomes" id="UP001519287"/>
    </source>
</evidence>
<evidence type="ECO:0000313" key="6">
    <source>
        <dbReference type="EMBL" id="MBP1989894.1"/>
    </source>
</evidence>
<dbReference type="PROSITE" id="PS50977">
    <property type="entry name" value="HTH_TETR_2"/>
    <property type="match status" value="1"/>
</dbReference>
<dbReference type="InterPro" id="IPR004111">
    <property type="entry name" value="Repressor_TetR_C"/>
</dbReference>
<dbReference type="Proteomes" id="UP001519287">
    <property type="component" value="Unassembled WGS sequence"/>
</dbReference>
<evidence type="ECO:0000256" key="4">
    <source>
        <dbReference type="PROSITE-ProRule" id="PRU00335"/>
    </source>
</evidence>
<keyword evidence="3" id="KW-0804">Transcription</keyword>
<gene>
    <name evidence="6" type="ORF">J2Z66_001492</name>
</gene>
<reference evidence="6 7" key="1">
    <citation type="submission" date="2021-03" db="EMBL/GenBank/DDBJ databases">
        <title>Genomic Encyclopedia of Type Strains, Phase IV (KMG-IV): sequencing the most valuable type-strain genomes for metagenomic binning, comparative biology and taxonomic classification.</title>
        <authorList>
            <person name="Goeker M."/>
        </authorList>
    </citation>
    <scope>NUCLEOTIDE SEQUENCE [LARGE SCALE GENOMIC DNA]</scope>
    <source>
        <strain evidence="6 7">DSM 26048</strain>
    </source>
</reference>
<proteinExistence type="predicted"/>
<feature type="domain" description="HTH tetR-type" evidence="5">
    <location>
        <begin position="28"/>
        <end position="88"/>
    </location>
</feature>
<dbReference type="Pfam" id="PF00440">
    <property type="entry name" value="TetR_N"/>
    <property type="match status" value="1"/>
</dbReference>
<keyword evidence="2 4" id="KW-0238">DNA-binding</keyword>
<dbReference type="Pfam" id="PF02909">
    <property type="entry name" value="TetR_C_1"/>
    <property type="match status" value="1"/>
</dbReference>
<name>A0ABS4ITH9_9BACL</name>
<dbReference type="Gene3D" id="1.10.357.10">
    <property type="entry name" value="Tetracycline Repressor, domain 2"/>
    <property type="match status" value="1"/>
</dbReference>